<sequence length="133" mass="14462">MLTFGPRFRRSRKCVENMFYVRAPSARSAFVTRRGTAMTPSRRSSRIGAIPDPDVREAFRETAAIGGGEVASDAPKACVSAIGGYPYMLQLVGLRCWQASNLSGIISAEAAKRGIARFALPEFKAFAQEELAD</sequence>
<dbReference type="EMBL" id="LT629759">
    <property type="protein sequence ID" value="SDR93323.1"/>
    <property type="molecule type" value="Genomic_DNA"/>
</dbReference>
<dbReference type="Proteomes" id="UP000199480">
    <property type="component" value="Chromosome I"/>
</dbReference>
<dbReference type="AlphaFoldDB" id="A0A1H1N2P2"/>
<evidence type="ECO:0000313" key="2">
    <source>
        <dbReference type="Proteomes" id="UP000199480"/>
    </source>
</evidence>
<reference evidence="2" key="1">
    <citation type="submission" date="2016-10" db="EMBL/GenBank/DDBJ databases">
        <authorList>
            <person name="Varghese N."/>
            <person name="Submissions S."/>
        </authorList>
    </citation>
    <scope>NUCLEOTIDE SEQUENCE [LARGE SCALE GENOMIC DNA]</scope>
    <source>
        <strain evidence="2">DSM 22620</strain>
    </source>
</reference>
<proteinExistence type="predicted"/>
<gene>
    <name evidence="1" type="ORF">SAMN04489857_1676</name>
</gene>
<evidence type="ECO:0000313" key="1">
    <source>
        <dbReference type="EMBL" id="SDR93323.1"/>
    </source>
</evidence>
<protein>
    <submittedName>
        <fullName evidence="1">Uncharacterized protein</fullName>
    </submittedName>
</protein>
<accession>A0A1H1N2P2</accession>
<organism evidence="1 2">
    <name type="scientific">Parafannyhessea umbonata</name>
    <dbReference type="NCBI Taxonomy" id="604330"/>
    <lineage>
        <taxon>Bacteria</taxon>
        <taxon>Bacillati</taxon>
        <taxon>Actinomycetota</taxon>
        <taxon>Coriobacteriia</taxon>
        <taxon>Coriobacteriales</taxon>
        <taxon>Atopobiaceae</taxon>
        <taxon>Parafannyhessea</taxon>
    </lineage>
</organism>
<name>A0A1H1N2P2_9ACTN</name>